<evidence type="ECO:0000313" key="5">
    <source>
        <dbReference type="Proteomes" id="UP000794436"/>
    </source>
</evidence>
<dbReference type="InterPro" id="IPR019479">
    <property type="entry name" value="Peroxiredoxin_C"/>
</dbReference>
<organism evidence="4 5">
    <name type="scientific">Pythium oligandrum</name>
    <name type="common">Mycoparasitic fungus</name>
    <dbReference type="NCBI Taxonomy" id="41045"/>
    <lineage>
        <taxon>Eukaryota</taxon>
        <taxon>Sar</taxon>
        <taxon>Stramenopiles</taxon>
        <taxon>Oomycota</taxon>
        <taxon>Peronosporomycetes</taxon>
        <taxon>Pythiales</taxon>
        <taxon>Pythiaceae</taxon>
        <taxon>Pythium</taxon>
    </lineage>
</organism>
<evidence type="ECO:0000256" key="1">
    <source>
        <dbReference type="ARBA" id="ARBA00009796"/>
    </source>
</evidence>
<dbReference type="InterPro" id="IPR013766">
    <property type="entry name" value="Thioredoxin_domain"/>
</dbReference>
<dbReference type="InterPro" id="IPR000866">
    <property type="entry name" value="AhpC/TSA"/>
</dbReference>
<proteinExistence type="inferred from homology"/>
<evidence type="ECO:0000259" key="3">
    <source>
        <dbReference type="PROSITE" id="PS51352"/>
    </source>
</evidence>
<dbReference type="PANTHER" id="PTHR10681">
    <property type="entry name" value="THIOREDOXIN PEROXIDASE"/>
    <property type="match status" value="1"/>
</dbReference>
<dbReference type="GO" id="GO:0045454">
    <property type="term" value="P:cell redox homeostasis"/>
    <property type="evidence" value="ECO:0007669"/>
    <property type="project" value="TreeGrafter"/>
</dbReference>
<dbReference type="Pfam" id="PF00085">
    <property type="entry name" value="Thioredoxin"/>
    <property type="match status" value="1"/>
</dbReference>
<dbReference type="GO" id="GO:0042744">
    <property type="term" value="P:hydrogen peroxide catabolic process"/>
    <property type="evidence" value="ECO:0007669"/>
    <property type="project" value="TreeGrafter"/>
</dbReference>
<accession>A0A8K1CB74</accession>
<protein>
    <recommendedName>
        <fullName evidence="3">Thioredoxin domain-containing protein</fullName>
    </recommendedName>
</protein>
<dbReference type="CDD" id="cd02947">
    <property type="entry name" value="TRX_family"/>
    <property type="match status" value="1"/>
</dbReference>
<sequence>MRVLQVARRLTAARFAQRALRSSTVAPAASTALLNSSLLARAPQQQLRTFASSRFDDDDDDLFGEDEDEEAFIQYPLPTVRVGDKAPAFTAGAVVNDEITQLSLSDYKGKYVVMFFYPKDFTYVCPTEIIAFNDRAAEFEAINTQLIAVSTDSPESHLAWTKLPRSKGGLGHMEIPLVADITKIISSKYGVLIEDQGIALRGLFIMDKDGVVHQMTVNNLPIGRSVDETLRLVKALQFVEEHGEVCPANWQPGDKTIIADPKNAHKYFSTVEDDAAAEDNAGMTVVQTKKDFEALIKSGKTVVAKFEAPWCGKCSQIQPFVKELAAKHSDVTFAKLDVTLPEIEQLKSELNVEALPAFRFYKDGKEIASPVIGYKKTPLKDAVEKLAH</sequence>
<dbReference type="GO" id="GO:0008379">
    <property type="term" value="F:thioredoxin peroxidase activity"/>
    <property type="evidence" value="ECO:0007669"/>
    <property type="project" value="TreeGrafter"/>
</dbReference>
<feature type="domain" description="Thioredoxin" evidence="3">
    <location>
        <begin position="80"/>
        <end position="238"/>
    </location>
</feature>
<dbReference type="Pfam" id="PF10417">
    <property type="entry name" value="1-cysPrx_C"/>
    <property type="match status" value="1"/>
</dbReference>
<dbReference type="InterPro" id="IPR036249">
    <property type="entry name" value="Thioredoxin-like_sf"/>
</dbReference>
<dbReference type="FunFam" id="3.40.30.10:FF:000311">
    <property type="entry name" value="Thioredoxin-dependent peroxide reductase"/>
    <property type="match status" value="1"/>
</dbReference>
<dbReference type="GO" id="GO:0005829">
    <property type="term" value="C:cytosol"/>
    <property type="evidence" value="ECO:0007669"/>
    <property type="project" value="TreeGrafter"/>
</dbReference>
<keyword evidence="2" id="KW-0560">Oxidoreductase</keyword>
<evidence type="ECO:0000256" key="2">
    <source>
        <dbReference type="ARBA" id="ARBA00023002"/>
    </source>
</evidence>
<dbReference type="GO" id="GO:0033554">
    <property type="term" value="P:cellular response to stress"/>
    <property type="evidence" value="ECO:0007669"/>
    <property type="project" value="TreeGrafter"/>
</dbReference>
<feature type="domain" description="Thioredoxin" evidence="3">
    <location>
        <begin position="266"/>
        <end position="388"/>
    </location>
</feature>
<comment type="caution">
    <text evidence="4">The sequence shown here is derived from an EMBL/GenBank/DDBJ whole genome shotgun (WGS) entry which is preliminary data.</text>
</comment>
<dbReference type="Proteomes" id="UP000794436">
    <property type="component" value="Unassembled WGS sequence"/>
</dbReference>
<comment type="similarity">
    <text evidence="1">Belongs to the peroxiredoxin family. AhpC/Prx1 subfamily.</text>
</comment>
<dbReference type="PROSITE" id="PS51352">
    <property type="entry name" value="THIOREDOXIN_2"/>
    <property type="match status" value="2"/>
</dbReference>
<dbReference type="OrthoDB" id="185659at2759"/>
<dbReference type="Pfam" id="PF00578">
    <property type="entry name" value="AhpC-TSA"/>
    <property type="match status" value="1"/>
</dbReference>
<dbReference type="AlphaFoldDB" id="A0A8K1CB74"/>
<evidence type="ECO:0000313" key="4">
    <source>
        <dbReference type="EMBL" id="TMW60144.1"/>
    </source>
</evidence>
<gene>
    <name evidence="4" type="ORF">Poli38472_000186</name>
</gene>
<dbReference type="InterPro" id="IPR050217">
    <property type="entry name" value="Peroxiredoxin"/>
</dbReference>
<dbReference type="PANTHER" id="PTHR10681:SF128">
    <property type="entry name" value="THIOREDOXIN-DEPENDENT PEROXIDE REDUCTASE, MITOCHONDRIAL"/>
    <property type="match status" value="1"/>
</dbReference>
<keyword evidence="5" id="KW-1185">Reference proteome</keyword>
<dbReference type="Gene3D" id="3.40.30.10">
    <property type="entry name" value="Glutaredoxin"/>
    <property type="match status" value="2"/>
</dbReference>
<name>A0A8K1CB74_PYTOL</name>
<dbReference type="CDD" id="cd03015">
    <property type="entry name" value="PRX_Typ2cys"/>
    <property type="match status" value="1"/>
</dbReference>
<dbReference type="SUPFAM" id="SSF52833">
    <property type="entry name" value="Thioredoxin-like"/>
    <property type="match status" value="2"/>
</dbReference>
<dbReference type="EMBL" id="SPLM01000108">
    <property type="protein sequence ID" value="TMW60144.1"/>
    <property type="molecule type" value="Genomic_DNA"/>
</dbReference>
<dbReference type="GO" id="GO:0006979">
    <property type="term" value="P:response to oxidative stress"/>
    <property type="evidence" value="ECO:0007669"/>
    <property type="project" value="TreeGrafter"/>
</dbReference>
<reference evidence="4" key="1">
    <citation type="submission" date="2019-03" db="EMBL/GenBank/DDBJ databases">
        <title>Long read genome sequence of the mycoparasitic Pythium oligandrum ATCC 38472 isolated from sugarbeet rhizosphere.</title>
        <authorList>
            <person name="Gaulin E."/>
        </authorList>
    </citation>
    <scope>NUCLEOTIDE SEQUENCE</scope>
    <source>
        <strain evidence="4">ATCC 38472_TT</strain>
    </source>
</reference>